<proteinExistence type="predicted"/>
<evidence type="ECO:0000313" key="1">
    <source>
        <dbReference type="EMBL" id="KAF2123124.1"/>
    </source>
</evidence>
<accession>A0A6A5ZVX5</accession>
<protein>
    <recommendedName>
        <fullName evidence="3">F-box domain-containing protein</fullName>
    </recommendedName>
</protein>
<dbReference type="EMBL" id="ML977310">
    <property type="protein sequence ID" value="KAF2123124.1"/>
    <property type="molecule type" value="Genomic_DNA"/>
</dbReference>
<gene>
    <name evidence="1" type="ORF">BDV96DRAFT_639671</name>
</gene>
<sequence>MSSILSLSDDVLYTIVSNFERDLTSLRTVAQVCQRFHAASRSLIFRHIPDLKWAERQLLRRSLAETPKLQQYVHSWLPVSLHHDGTITDNQLEEALAFPNLRHLAIQRTKGLPERKKEEFWVLGTSGFFRKGRDEMDDFHCYFLDGGAEGWNNIRSACLDSAGSFYFSSTEIVRFMLLPSIKSLKVSGLAQLRAPHLPPELSNAKSGLEELQLRGRMPWSCETTVVHELLLPCSGLKRLVLQLPMVTICYTTPGIVMYTVCDVLKPVAPANLEAMLEPVRESLQELTLLEQNNDATYDGSVMDFSSFTELLHLEVPAPCVLGHGTSLDGRESLYEKLPSSLQSLHLEFPRDTGILYDNSEQDEFRDVSAGEIPLSRYQWLRQFSVHKVTHLSRLTKLSMRDPIASTRQGHWVPQPLTLPSDLLQLFHHSDIALDIRVSYPNPGSPIHRHSWSGCTGRSYGSIQEEICKRPGCEGRRDAEEGKEPWDEVKEMMEMYEFWEEHEDELKYGSEQLTSRIAESFEQ</sequence>
<organism evidence="1 2">
    <name type="scientific">Lophiotrema nucula</name>
    <dbReference type="NCBI Taxonomy" id="690887"/>
    <lineage>
        <taxon>Eukaryota</taxon>
        <taxon>Fungi</taxon>
        <taxon>Dikarya</taxon>
        <taxon>Ascomycota</taxon>
        <taxon>Pezizomycotina</taxon>
        <taxon>Dothideomycetes</taxon>
        <taxon>Pleosporomycetidae</taxon>
        <taxon>Pleosporales</taxon>
        <taxon>Lophiotremataceae</taxon>
        <taxon>Lophiotrema</taxon>
    </lineage>
</organism>
<evidence type="ECO:0000313" key="2">
    <source>
        <dbReference type="Proteomes" id="UP000799770"/>
    </source>
</evidence>
<dbReference type="OrthoDB" id="3792203at2759"/>
<name>A0A6A5ZVX5_9PLEO</name>
<keyword evidence="2" id="KW-1185">Reference proteome</keyword>
<dbReference type="SUPFAM" id="SSF81383">
    <property type="entry name" value="F-box domain"/>
    <property type="match status" value="1"/>
</dbReference>
<dbReference type="AlphaFoldDB" id="A0A6A5ZVX5"/>
<evidence type="ECO:0008006" key="3">
    <source>
        <dbReference type="Google" id="ProtNLM"/>
    </source>
</evidence>
<reference evidence="1" key="1">
    <citation type="journal article" date="2020" name="Stud. Mycol.">
        <title>101 Dothideomycetes genomes: a test case for predicting lifestyles and emergence of pathogens.</title>
        <authorList>
            <person name="Haridas S."/>
            <person name="Albert R."/>
            <person name="Binder M."/>
            <person name="Bloem J."/>
            <person name="Labutti K."/>
            <person name="Salamov A."/>
            <person name="Andreopoulos B."/>
            <person name="Baker S."/>
            <person name="Barry K."/>
            <person name="Bills G."/>
            <person name="Bluhm B."/>
            <person name="Cannon C."/>
            <person name="Castanera R."/>
            <person name="Culley D."/>
            <person name="Daum C."/>
            <person name="Ezra D."/>
            <person name="Gonzalez J."/>
            <person name="Henrissat B."/>
            <person name="Kuo A."/>
            <person name="Liang C."/>
            <person name="Lipzen A."/>
            <person name="Lutzoni F."/>
            <person name="Magnuson J."/>
            <person name="Mondo S."/>
            <person name="Nolan M."/>
            <person name="Ohm R."/>
            <person name="Pangilinan J."/>
            <person name="Park H.-J."/>
            <person name="Ramirez L."/>
            <person name="Alfaro M."/>
            <person name="Sun H."/>
            <person name="Tritt A."/>
            <person name="Yoshinaga Y."/>
            <person name="Zwiers L.-H."/>
            <person name="Turgeon B."/>
            <person name="Goodwin S."/>
            <person name="Spatafora J."/>
            <person name="Crous P."/>
            <person name="Grigoriev I."/>
        </authorList>
    </citation>
    <scope>NUCLEOTIDE SEQUENCE</scope>
    <source>
        <strain evidence="1">CBS 627.86</strain>
    </source>
</reference>
<dbReference type="Proteomes" id="UP000799770">
    <property type="component" value="Unassembled WGS sequence"/>
</dbReference>
<dbReference type="InterPro" id="IPR036047">
    <property type="entry name" value="F-box-like_dom_sf"/>
</dbReference>